<reference evidence="6 7" key="2">
    <citation type="journal article" date="2013" name="Int. J. Syst. Evol. Microbiol.">
        <title>Methylophaga nitratireducenticrescens sp. nov. and Methylophaga frappieri sp. nov., isolated from the biofilm of the methanol-fed denitrification system treating the seawater at the Montreal Biodome.</title>
        <authorList>
            <person name="Villeneuve C."/>
            <person name="Martineau C."/>
            <person name="Mauffrey F."/>
            <person name="Villemur R."/>
        </authorList>
    </citation>
    <scope>NUCLEOTIDE SEQUENCE [LARGE SCALE GENOMIC DNA]</scope>
    <source>
        <strain evidence="6 7">JAM1</strain>
    </source>
</reference>
<gene>
    <name evidence="6" type="ordered locus">Q7A_249</name>
</gene>
<evidence type="ECO:0000256" key="1">
    <source>
        <dbReference type="ARBA" id="ARBA00022448"/>
    </source>
</evidence>
<keyword evidence="7" id="KW-1185">Reference proteome</keyword>
<dbReference type="SUPFAM" id="SSF46626">
    <property type="entry name" value="Cytochrome c"/>
    <property type="match status" value="1"/>
</dbReference>
<dbReference type="Gene3D" id="1.10.760.10">
    <property type="entry name" value="Cytochrome c-like domain"/>
    <property type="match status" value="1"/>
</dbReference>
<keyword evidence="5" id="KW-0408">Iron</keyword>
<dbReference type="PROSITE" id="PS51007">
    <property type="entry name" value="CYTC"/>
    <property type="match status" value="1"/>
</dbReference>
<evidence type="ECO:0000256" key="5">
    <source>
        <dbReference type="ARBA" id="ARBA00023004"/>
    </source>
</evidence>
<dbReference type="PANTHER" id="PTHR33751">
    <property type="entry name" value="CBB3-TYPE CYTOCHROME C OXIDASE SUBUNIT FIXP"/>
    <property type="match status" value="1"/>
</dbReference>
<dbReference type="STRING" id="754476.Q7A_249"/>
<dbReference type="OrthoDB" id="9773456at2"/>
<dbReference type="GO" id="GO:0020037">
    <property type="term" value="F:heme binding"/>
    <property type="evidence" value="ECO:0007669"/>
    <property type="project" value="InterPro"/>
</dbReference>
<dbReference type="Proteomes" id="UP000009144">
    <property type="component" value="Chromosome"/>
</dbReference>
<evidence type="ECO:0000256" key="3">
    <source>
        <dbReference type="ARBA" id="ARBA00022723"/>
    </source>
</evidence>
<reference evidence="6 7" key="1">
    <citation type="journal article" date="2012" name="J. Bacteriol.">
        <title>Complete genome sequences of Methylophaga sp. strain JAM1 and Methylophaga sp. strain JAM7.</title>
        <authorList>
            <person name="Villeneuve C."/>
            <person name="Martineau C."/>
            <person name="Mauffrey F."/>
            <person name="Villemur R."/>
        </authorList>
    </citation>
    <scope>NUCLEOTIDE SEQUENCE [LARGE SCALE GENOMIC DNA]</scope>
    <source>
        <strain evidence="6 7">JAM1</strain>
    </source>
</reference>
<dbReference type="HOGENOM" id="CLU_128253_1_1_6"/>
<organism evidence="6 7">
    <name type="scientific">Methylophaga nitratireducenticrescens</name>
    <dbReference type="NCBI Taxonomy" id="754476"/>
    <lineage>
        <taxon>Bacteria</taxon>
        <taxon>Pseudomonadati</taxon>
        <taxon>Pseudomonadota</taxon>
        <taxon>Gammaproteobacteria</taxon>
        <taxon>Thiotrichales</taxon>
        <taxon>Piscirickettsiaceae</taxon>
        <taxon>Methylophaga</taxon>
    </lineage>
</organism>
<dbReference type="EMBL" id="CP003390">
    <property type="protein sequence ID" value="AFI83108.1"/>
    <property type="molecule type" value="Genomic_DNA"/>
</dbReference>
<evidence type="ECO:0000313" key="6">
    <source>
        <dbReference type="EMBL" id="AFI83108.1"/>
    </source>
</evidence>
<dbReference type="RefSeq" id="WP_014705483.1">
    <property type="nucleotide sequence ID" value="NC_017857.3"/>
</dbReference>
<keyword evidence="3" id="KW-0479">Metal-binding</keyword>
<keyword evidence="1" id="KW-0813">Transport</keyword>
<name>I1XFD9_METNJ</name>
<evidence type="ECO:0000313" key="7">
    <source>
        <dbReference type="Proteomes" id="UP000009144"/>
    </source>
</evidence>
<dbReference type="KEGG" id="mej:Q7A_249"/>
<keyword evidence="4" id="KW-0249">Electron transport</keyword>
<protein>
    <submittedName>
        <fullName evidence="6">Cytochrome c553</fullName>
    </submittedName>
</protein>
<dbReference type="GO" id="GO:0009055">
    <property type="term" value="F:electron transfer activity"/>
    <property type="evidence" value="ECO:0007669"/>
    <property type="project" value="InterPro"/>
</dbReference>
<dbReference type="GO" id="GO:0046872">
    <property type="term" value="F:metal ion binding"/>
    <property type="evidence" value="ECO:0007669"/>
    <property type="project" value="UniProtKB-KW"/>
</dbReference>
<dbReference type="eggNOG" id="COG2863">
    <property type="taxonomic scope" value="Bacteria"/>
</dbReference>
<keyword evidence="2" id="KW-0349">Heme</keyword>
<dbReference type="Pfam" id="PF00034">
    <property type="entry name" value="Cytochrom_C"/>
    <property type="match status" value="1"/>
</dbReference>
<dbReference type="PANTHER" id="PTHR33751:SF9">
    <property type="entry name" value="CYTOCHROME C4"/>
    <property type="match status" value="1"/>
</dbReference>
<sequence length="105" mass="10928">MKLTTSFIVGIATLSISSMTFAAGDVAAGKAKSAVCATCHGAEGIAIMPAYPNLAGQNAEYLQAALKSYRDKQRQGGMAAVMQMQATNLSDEDIANLAAYYSSLK</sequence>
<dbReference type="AlphaFoldDB" id="I1XFD9"/>
<evidence type="ECO:0000256" key="4">
    <source>
        <dbReference type="ARBA" id="ARBA00022982"/>
    </source>
</evidence>
<dbReference type="InterPro" id="IPR036909">
    <property type="entry name" value="Cyt_c-like_dom_sf"/>
</dbReference>
<evidence type="ECO:0000256" key="2">
    <source>
        <dbReference type="ARBA" id="ARBA00022617"/>
    </source>
</evidence>
<dbReference type="InterPro" id="IPR050597">
    <property type="entry name" value="Cytochrome_c_Oxidase_Subunit"/>
</dbReference>
<dbReference type="InterPro" id="IPR009056">
    <property type="entry name" value="Cyt_c-like_dom"/>
</dbReference>
<dbReference type="PATRIC" id="fig|754476.3.peg.247"/>
<accession>I1XFD9</accession>
<proteinExistence type="predicted"/>